<name>A0A2K9DQJ2_9MICO</name>
<dbReference type="EMBL" id="CP025299">
    <property type="protein sequence ID" value="AUG29496.1"/>
    <property type="molecule type" value="Genomic_DNA"/>
</dbReference>
<sequence length="89" mass="8784">MPSLADIVTTDDGVFLIVGGASGADIVYGHPVGASDPTALVELRELGAVRITPAGDASRGLVEALRRGVAPSALPAIHAAVVAIAAEDA</sequence>
<protein>
    <submittedName>
        <fullName evidence="1">Uncharacterized protein</fullName>
    </submittedName>
</protein>
<organism evidence="1 2">
    <name type="scientific">Microbacterium hominis</name>
    <dbReference type="NCBI Taxonomy" id="162426"/>
    <lineage>
        <taxon>Bacteria</taxon>
        <taxon>Bacillati</taxon>
        <taxon>Actinomycetota</taxon>
        <taxon>Actinomycetes</taxon>
        <taxon>Micrococcales</taxon>
        <taxon>Microbacteriaceae</taxon>
        <taxon>Microbacterium</taxon>
    </lineage>
</organism>
<proteinExistence type="predicted"/>
<dbReference type="AlphaFoldDB" id="A0A2K9DQJ2"/>
<dbReference type="Proteomes" id="UP000233276">
    <property type="component" value="Chromosome"/>
</dbReference>
<dbReference type="RefSeq" id="WP_016464889.1">
    <property type="nucleotide sequence ID" value="NZ_CP025299.1"/>
</dbReference>
<evidence type="ECO:0000313" key="1">
    <source>
        <dbReference type="EMBL" id="AUG29496.1"/>
    </source>
</evidence>
<dbReference type="KEGG" id="mhos:CXR34_08595"/>
<evidence type="ECO:0000313" key="2">
    <source>
        <dbReference type="Proteomes" id="UP000233276"/>
    </source>
</evidence>
<accession>A0A2K9DQJ2</accession>
<reference evidence="1 2" key="1">
    <citation type="submission" date="2017-12" db="EMBL/GenBank/DDBJ databases">
        <title>Isolation and characterization of estrogens degradatiion strain Microbacterium hominis SJTG1.</title>
        <authorList>
            <person name="Xiong W."/>
            <person name="Yin C."/>
            <person name="Zheng D."/>
            <person name="Liang R."/>
        </authorList>
    </citation>
    <scope>NUCLEOTIDE SEQUENCE [LARGE SCALE GENOMIC DNA]</scope>
    <source>
        <strain evidence="1 2">SJTG1</strain>
    </source>
</reference>
<gene>
    <name evidence="1" type="ORF">CXR34_08595</name>
</gene>